<dbReference type="Pfam" id="PF00293">
    <property type="entry name" value="NUDIX"/>
    <property type="match status" value="1"/>
</dbReference>
<comment type="caution">
    <text evidence="2">The sequence shown here is derived from an EMBL/GenBank/DDBJ whole genome shotgun (WGS) entry which is preliminary data.</text>
</comment>
<accession>X0VUY5</accession>
<dbReference type="Gene3D" id="3.90.79.10">
    <property type="entry name" value="Nucleoside Triphosphate Pyrophosphohydrolase"/>
    <property type="match status" value="1"/>
</dbReference>
<sequence length="148" mass="17339">MKFKRLPFKEFMEIYRKVPRAAVDVIVVSKKGFLLTKRAIPPFKGMWHIPGGTILFMESVKHAINRITKEELGIKLKDIKHLGVIEYLNDEDRHTVSNSYLATIRSGKLRGSEQGKEIKFFKKTPQKFISEQKRFINKYLHVIEDYLS</sequence>
<dbReference type="InterPro" id="IPR000086">
    <property type="entry name" value="NUDIX_hydrolase_dom"/>
</dbReference>
<dbReference type="SUPFAM" id="SSF55811">
    <property type="entry name" value="Nudix"/>
    <property type="match status" value="1"/>
</dbReference>
<dbReference type="PANTHER" id="PTHR43736">
    <property type="entry name" value="ADP-RIBOSE PYROPHOSPHATASE"/>
    <property type="match status" value="1"/>
</dbReference>
<name>X0VUY5_9ZZZZ</name>
<dbReference type="InterPro" id="IPR015797">
    <property type="entry name" value="NUDIX_hydrolase-like_dom_sf"/>
</dbReference>
<reference evidence="2" key="1">
    <citation type="journal article" date="2014" name="Front. Microbiol.">
        <title>High frequency of phylogenetically diverse reductive dehalogenase-homologous genes in deep subseafloor sedimentary metagenomes.</title>
        <authorList>
            <person name="Kawai M."/>
            <person name="Futagami T."/>
            <person name="Toyoda A."/>
            <person name="Takaki Y."/>
            <person name="Nishi S."/>
            <person name="Hori S."/>
            <person name="Arai W."/>
            <person name="Tsubouchi T."/>
            <person name="Morono Y."/>
            <person name="Uchiyama I."/>
            <person name="Ito T."/>
            <person name="Fujiyama A."/>
            <person name="Inagaki F."/>
            <person name="Takami H."/>
        </authorList>
    </citation>
    <scope>NUCLEOTIDE SEQUENCE</scope>
    <source>
        <strain evidence="2">Expedition CK06-06</strain>
    </source>
</reference>
<evidence type="ECO:0000313" key="2">
    <source>
        <dbReference type="EMBL" id="GAG22214.1"/>
    </source>
</evidence>
<feature type="domain" description="Nudix hydrolase" evidence="1">
    <location>
        <begin position="18"/>
        <end position="144"/>
    </location>
</feature>
<evidence type="ECO:0000259" key="1">
    <source>
        <dbReference type="PROSITE" id="PS51462"/>
    </source>
</evidence>
<protein>
    <recommendedName>
        <fullName evidence="1">Nudix hydrolase domain-containing protein</fullName>
    </recommendedName>
</protein>
<dbReference type="PANTHER" id="PTHR43736:SF1">
    <property type="entry name" value="DIHYDRONEOPTERIN TRIPHOSPHATE DIPHOSPHATASE"/>
    <property type="match status" value="1"/>
</dbReference>
<dbReference type="PROSITE" id="PS51462">
    <property type="entry name" value="NUDIX"/>
    <property type="match status" value="1"/>
</dbReference>
<proteinExistence type="predicted"/>
<organism evidence="2">
    <name type="scientific">marine sediment metagenome</name>
    <dbReference type="NCBI Taxonomy" id="412755"/>
    <lineage>
        <taxon>unclassified sequences</taxon>
        <taxon>metagenomes</taxon>
        <taxon>ecological metagenomes</taxon>
    </lineage>
</organism>
<dbReference type="EMBL" id="BARS01039725">
    <property type="protein sequence ID" value="GAG22214.1"/>
    <property type="molecule type" value="Genomic_DNA"/>
</dbReference>
<dbReference type="AlphaFoldDB" id="X0VUY5"/>
<gene>
    <name evidence="2" type="ORF">S01H1_60638</name>
</gene>